<evidence type="ECO:0000259" key="4">
    <source>
        <dbReference type="PROSITE" id="PS51118"/>
    </source>
</evidence>
<proteinExistence type="predicted"/>
<protein>
    <submittedName>
        <fullName evidence="5">Putative HxlR family transcriptional regulator</fullName>
    </submittedName>
</protein>
<dbReference type="SUPFAM" id="SSF46785">
    <property type="entry name" value="Winged helix' DNA-binding domain"/>
    <property type="match status" value="1"/>
</dbReference>
<dbReference type="RefSeq" id="WP_015440872.1">
    <property type="nucleotide sequence ID" value="NC_020520.1"/>
</dbReference>
<organism evidence="5 6">
    <name type="scientific">Ilumatobacter coccineus (strain NBRC 103263 / KCTC 29153 / YM16-304)</name>
    <dbReference type="NCBI Taxonomy" id="1313172"/>
    <lineage>
        <taxon>Bacteria</taxon>
        <taxon>Bacillati</taxon>
        <taxon>Actinomycetota</taxon>
        <taxon>Acidimicrobiia</taxon>
        <taxon>Acidimicrobiales</taxon>
        <taxon>Ilumatobacteraceae</taxon>
        <taxon>Ilumatobacter</taxon>
    </lineage>
</organism>
<dbReference type="AlphaFoldDB" id="A0A6C7E904"/>
<evidence type="ECO:0000256" key="2">
    <source>
        <dbReference type="ARBA" id="ARBA00023125"/>
    </source>
</evidence>
<keyword evidence="1" id="KW-0805">Transcription regulation</keyword>
<reference evidence="5 6" key="1">
    <citation type="journal article" date="2013" name="Int. J. Syst. Evol. Microbiol.">
        <title>Ilumatobacter nonamiense sp. nov. and Ilumatobacter coccineum sp. nov., isolated from seashore sand.</title>
        <authorList>
            <person name="Matsumoto A."/>
            <person name="Kasai H."/>
            <person name="Matsuo Y."/>
            <person name="Shizuri Y."/>
            <person name="Ichikawa N."/>
            <person name="Fujita N."/>
            <person name="Omura S."/>
            <person name="Takahashi Y."/>
        </authorList>
    </citation>
    <scope>NUCLEOTIDE SEQUENCE [LARGE SCALE GENOMIC DNA]</scope>
    <source>
        <strain evidence="6">NBRC 103263 / KCTC 29153 / YM16-304</strain>
    </source>
</reference>
<evidence type="ECO:0000256" key="3">
    <source>
        <dbReference type="ARBA" id="ARBA00023163"/>
    </source>
</evidence>
<dbReference type="InterPro" id="IPR002577">
    <property type="entry name" value="HTH_HxlR"/>
</dbReference>
<dbReference type="InterPro" id="IPR036388">
    <property type="entry name" value="WH-like_DNA-bd_sf"/>
</dbReference>
<sequence>MVVAVSDAIETSDEAQAAPTCSIQASLDILGDRWTILILRDAFRGVRRFDDFRKDLDIARPVLTDRLKRLVERGVLARHLYCERPPRYEYRLTEMGMALSPALVALMRWGDQWLSADGAPTVLVHDTCGQPIDQQFVCWHCDETFTPHDIASRPGPGAIAH</sequence>
<feature type="domain" description="HTH hxlR-type" evidence="4">
    <location>
        <begin position="21"/>
        <end position="118"/>
    </location>
</feature>
<dbReference type="EMBL" id="AP012057">
    <property type="protein sequence ID" value="BAN01625.1"/>
    <property type="molecule type" value="Genomic_DNA"/>
</dbReference>
<dbReference type="PROSITE" id="PS51118">
    <property type="entry name" value="HTH_HXLR"/>
    <property type="match status" value="1"/>
</dbReference>
<dbReference type="KEGG" id="aym:YM304_13110"/>
<accession>A0A6C7E904</accession>
<keyword evidence="3" id="KW-0804">Transcription</keyword>
<keyword evidence="6" id="KW-1185">Reference proteome</keyword>
<dbReference type="Gene3D" id="1.10.10.10">
    <property type="entry name" value="Winged helix-like DNA-binding domain superfamily/Winged helix DNA-binding domain"/>
    <property type="match status" value="1"/>
</dbReference>
<gene>
    <name evidence="5" type="ORF">YM304_13110</name>
</gene>
<dbReference type="Proteomes" id="UP000011863">
    <property type="component" value="Chromosome"/>
</dbReference>
<dbReference type="InterPro" id="IPR036390">
    <property type="entry name" value="WH_DNA-bd_sf"/>
</dbReference>
<dbReference type="PANTHER" id="PTHR33204">
    <property type="entry name" value="TRANSCRIPTIONAL REGULATOR, MARR FAMILY"/>
    <property type="match status" value="1"/>
</dbReference>
<dbReference type="GO" id="GO:0003677">
    <property type="term" value="F:DNA binding"/>
    <property type="evidence" value="ECO:0007669"/>
    <property type="project" value="UniProtKB-KW"/>
</dbReference>
<name>A0A6C7E904_ILUCY</name>
<dbReference type="OrthoDB" id="9792527at2"/>
<dbReference type="Pfam" id="PF01638">
    <property type="entry name" value="HxlR"/>
    <property type="match status" value="1"/>
</dbReference>
<dbReference type="PANTHER" id="PTHR33204:SF36">
    <property type="entry name" value="TRANSCRIPTIONAL REGULATORY PROTEIN"/>
    <property type="match status" value="1"/>
</dbReference>
<evidence type="ECO:0000256" key="1">
    <source>
        <dbReference type="ARBA" id="ARBA00023015"/>
    </source>
</evidence>
<keyword evidence="2" id="KW-0238">DNA-binding</keyword>
<evidence type="ECO:0000313" key="5">
    <source>
        <dbReference type="EMBL" id="BAN01625.1"/>
    </source>
</evidence>
<evidence type="ECO:0000313" key="6">
    <source>
        <dbReference type="Proteomes" id="UP000011863"/>
    </source>
</evidence>